<evidence type="ECO:0000313" key="2">
    <source>
        <dbReference type="EMBL" id="HJB08012.1"/>
    </source>
</evidence>
<proteinExistence type="predicted"/>
<feature type="compositionally biased region" description="Basic and acidic residues" evidence="1">
    <location>
        <begin position="289"/>
        <end position="310"/>
    </location>
</feature>
<accession>A0A9D2L8L1</accession>
<dbReference type="Proteomes" id="UP000886804">
    <property type="component" value="Unassembled WGS sequence"/>
</dbReference>
<dbReference type="AlphaFoldDB" id="A0A9D2L8L1"/>
<organism evidence="2 3">
    <name type="scientific">Candidatus Enterocloster faecavium</name>
    <dbReference type="NCBI Taxonomy" id="2838560"/>
    <lineage>
        <taxon>Bacteria</taxon>
        <taxon>Bacillati</taxon>
        <taxon>Bacillota</taxon>
        <taxon>Clostridia</taxon>
        <taxon>Lachnospirales</taxon>
        <taxon>Lachnospiraceae</taxon>
        <taxon>Enterocloster</taxon>
    </lineage>
</organism>
<reference evidence="2" key="2">
    <citation type="submission" date="2021-04" db="EMBL/GenBank/DDBJ databases">
        <authorList>
            <person name="Gilroy R."/>
        </authorList>
    </citation>
    <scope>NUCLEOTIDE SEQUENCE</scope>
    <source>
        <strain evidence="2">CHK188-4685</strain>
    </source>
</reference>
<gene>
    <name evidence="2" type="ORF">H9716_09145</name>
</gene>
<comment type="caution">
    <text evidence="2">The sequence shown here is derived from an EMBL/GenBank/DDBJ whole genome shotgun (WGS) entry which is preliminary data.</text>
</comment>
<protein>
    <submittedName>
        <fullName evidence="2">Uncharacterized protein</fullName>
    </submittedName>
</protein>
<evidence type="ECO:0000256" key="1">
    <source>
        <dbReference type="SAM" id="MobiDB-lite"/>
    </source>
</evidence>
<sequence length="416" mass="47358">MQELMTFRDYGEFKGAFDRAIMSQTEGFIRMGYLLKRARDTDVLYGSGYKSIAEFAWQEYRLRDDVVSKMIAINDRYSEGGYSENIDGRYAGFGTSLLAEMLTLPDAVVEALPRSITRETIREVKREIREEEQRTPLEVMAEEPDPGQQIQENSLAKMLYRYYQENLREYAVLHQQMKGDPGVGNAVTALAPSGIGVKMARISGVGKFMLSIHGEDQDLELLNTRTGESETYTWKECLDVLKGLCPAAGMKKSWEKVYGEPYPEENREDGGKSKQESGSPQHQQPEPAAEQRAEEPKKEIQGPAEEKTEQAEIPEVPGNTDLLAEFAPAQMEIENYPEYLPDGYVKIHNGMDVELEREDGLWREAYEHAERIENTLKVRTWNAGDYLLIDSLVEETRKMLEVLEKLQIRVKEKAAG</sequence>
<feature type="compositionally biased region" description="Basic and acidic residues" evidence="1">
    <location>
        <begin position="259"/>
        <end position="275"/>
    </location>
</feature>
<evidence type="ECO:0000313" key="3">
    <source>
        <dbReference type="Proteomes" id="UP000886804"/>
    </source>
</evidence>
<feature type="region of interest" description="Disordered" evidence="1">
    <location>
        <begin position="259"/>
        <end position="317"/>
    </location>
</feature>
<dbReference type="EMBL" id="DWYS01000110">
    <property type="protein sequence ID" value="HJB08012.1"/>
    <property type="molecule type" value="Genomic_DNA"/>
</dbReference>
<reference evidence="2" key="1">
    <citation type="journal article" date="2021" name="PeerJ">
        <title>Extensive microbial diversity within the chicken gut microbiome revealed by metagenomics and culture.</title>
        <authorList>
            <person name="Gilroy R."/>
            <person name="Ravi A."/>
            <person name="Getino M."/>
            <person name="Pursley I."/>
            <person name="Horton D.L."/>
            <person name="Alikhan N.F."/>
            <person name="Baker D."/>
            <person name="Gharbi K."/>
            <person name="Hall N."/>
            <person name="Watson M."/>
            <person name="Adriaenssens E.M."/>
            <person name="Foster-Nyarko E."/>
            <person name="Jarju S."/>
            <person name="Secka A."/>
            <person name="Antonio M."/>
            <person name="Oren A."/>
            <person name="Chaudhuri R.R."/>
            <person name="La Ragione R."/>
            <person name="Hildebrand F."/>
            <person name="Pallen M.J."/>
        </authorList>
    </citation>
    <scope>NUCLEOTIDE SEQUENCE</scope>
    <source>
        <strain evidence="2">CHK188-4685</strain>
    </source>
</reference>
<name>A0A9D2L8L1_9FIRM</name>